<gene>
    <name evidence="2" type="ORF">DCF25_05130</name>
</gene>
<dbReference type="Proteomes" id="UP000249354">
    <property type="component" value="Unassembled WGS sequence"/>
</dbReference>
<dbReference type="Gene3D" id="2.60.200.20">
    <property type="match status" value="1"/>
</dbReference>
<feature type="domain" description="FHA" evidence="1">
    <location>
        <begin position="32"/>
        <end position="80"/>
    </location>
</feature>
<organism evidence="2 3">
    <name type="scientific">Leptolyngbya foveolarum</name>
    <dbReference type="NCBI Taxonomy" id="47253"/>
    <lineage>
        <taxon>Bacteria</taxon>
        <taxon>Bacillati</taxon>
        <taxon>Cyanobacteriota</taxon>
        <taxon>Cyanophyceae</taxon>
        <taxon>Leptolyngbyales</taxon>
        <taxon>Leptolyngbyaceae</taxon>
        <taxon>Leptolyngbya group</taxon>
        <taxon>Leptolyngbya</taxon>
    </lineage>
</organism>
<reference evidence="3" key="1">
    <citation type="submission" date="2018-04" db="EMBL/GenBank/DDBJ databases">
        <authorList>
            <person name="Cornet L."/>
        </authorList>
    </citation>
    <scope>NUCLEOTIDE SEQUENCE [LARGE SCALE GENOMIC DNA]</scope>
</reference>
<accession>A0A2W4WG54</accession>
<dbReference type="Pfam" id="PF00498">
    <property type="entry name" value="FHA"/>
    <property type="match status" value="1"/>
</dbReference>
<reference evidence="2 3" key="2">
    <citation type="submission" date="2018-06" db="EMBL/GenBank/DDBJ databases">
        <title>Metagenomic assembly of (sub)arctic Cyanobacteria and their associated microbiome from non-axenic cultures.</title>
        <authorList>
            <person name="Baurain D."/>
        </authorList>
    </citation>
    <scope>NUCLEOTIDE SEQUENCE [LARGE SCALE GENOMIC DNA]</scope>
    <source>
        <strain evidence="2">ULC129bin1</strain>
    </source>
</reference>
<evidence type="ECO:0000259" key="1">
    <source>
        <dbReference type="PROSITE" id="PS50006"/>
    </source>
</evidence>
<name>A0A2W4WG54_9CYAN</name>
<sequence>MSTLNNVITLSLLHPIDKTPVQSWTFEEEPIVRIGRSVNNDVVLYSAVVSRHHVELRQTEDGWEIHNTGTNGTFLAGERIESKPVQDGLVIRLARSGPNIQINVVQQTKGMSSIHALIAKQQARGRAVVKENA</sequence>
<dbReference type="EMBL" id="QBMC01000020">
    <property type="protein sequence ID" value="PZO21325.1"/>
    <property type="molecule type" value="Genomic_DNA"/>
</dbReference>
<proteinExistence type="predicted"/>
<dbReference type="PROSITE" id="PS50006">
    <property type="entry name" value="FHA_DOMAIN"/>
    <property type="match status" value="1"/>
</dbReference>
<protein>
    <recommendedName>
        <fullName evidence="1">FHA domain-containing protein</fullName>
    </recommendedName>
</protein>
<evidence type="ECO:0000313" key="2">
    <source>
        <dbReference type="EMBL" id="PZO21325.1"/>
    </source>
</evidence>
<evidence type="ECO:0000313" key="3">
    <source>
        <dbReference type="Proteomes" id="UP000249354"/>
    </source>
</evidence>
<dbReference type="SUPFAM" id="SSF49879">
    <property type="entry name" value="SMAD/FHA domain"/>
    <property type="match status" value="1"/>
</dbReference>
<dbReference type="AlphaFoldDB" id="A0A2W4WG54"/>
<dbReference type="InterPro" id="IPR008984">
    <property type="entry name" value="SMAD_FHA_dom_sf"/>
</dbReference>
<dbReference type="SMART" id="SM00240">
    <property type="entry name" value="FHA"/>
    <property type="match status" value="1"/>
</dbReference>
<comment type="caution">
    <text evidence="2">The sequence shown here is derived from an EMBL/GenBank/DDBJ whole genome shotgun (WGS) entry which is preliminary data.</text>
</comment>
<dbReference type="InterPro" id="IPR000253">
    <property type="entry name" value="FHA_dom"/>
</dbReference>